<proteinExistence type="predicted"/>
<keyword evidence="2" id="KW-1185">Reference proteome</keyword>
<dbReference type="AlphaFoldDB" id="A0A844B5N8"/>
<reference evidence="1 2" key="1">
    <citation type="submission" date="2019-11" db="EMBL/GenBank/DDBJ databases">
        <title>Caenimonas koreensis gen. nov., sp. nov., isolated from activated sludge.</title>
        <authorList>
            <person name="Seung H.R."/>
        </authorList>
    </citation>
    <scope>NUCLEOTIDE SEQUENCE [LARGE SCALE GENOMIC DNA]</scope>
    <source>
        <strain evidence="1 2">EMB320</strain>
    </source>
</reference>
<evidence type="ECO:0000313" key="2">
    <source>
        <dbReference type="Proteomes" id="UP000487350"/>
    </source>
</evidence>
<dbReference type="RefSeq" id="WP_153584289.1">
    <property type="nucleotide sequence ID" value="NZ_WJBU01000005.1"/>
</dbReference>
<protein>
    <submittedName>
        <fullName evidence="1">Uncharacterized protein</fullName>
    </submittedName>
</protein>
<name>A0A844B5N8_9BURK</name>
<dbReference type="Proteomes" id="UP000487350">
    <property type="component" value="Unassembled WGS sequence"/>
</dbReference>
<evidence type="ECO:0000313" key="1">
    <source>
        <dbReference type="EMBL" id="MRD46969.1"/>
    </source>
</evidence>
<comment type="caution">
    <text evidence="1">The sequence shown here is derived from an EMBL/GenBank/DDBJ whole genome shotgun (WGS) entry which is preliminary data.</text>
</comment>
<organism evidence="1 2">
    <name type="scientific">Caenimonas koreensis DSM 17982</name>
    <dbReference type="NCBI Taxonomy" id="1121255"/>
    <lineage>
        <taxon>Bacteria</taxon>
        <taxon>Pseudomonadati</taxon>
        <taxon>Pseudomonadota</taxon>
        <taxon>Betaproteobacteria</taxon>
        <taxon>Burkholderiales</taxon>
        <taxon>Comamonadaceae</taxon>
        <taxon>Caenimonas</taxon>
    </lineage>
</organism>
<sequence>MDEDERDVDDYQSYFATNLNRCKEDARSYLNGLSHLRSRTDEVAIAELLTARSRFAESFPFCSDELADTSEQSRKQYDELMIAAYLKDAMNGFLEDALSRYVSLLNDVSDETSSRRA</sequence>
<accession>A0A844B5N8</accession>
<gene>
    <name evidence="1" type="ORF">GHT07_06750</name>
</gene>
<dbReference type="EMBL" id="WJBU01000005">
    <property type="protein sequence ID" value="MRD46969.1"/>
    <property type="molecule type" value="Genomic_DNA"/>
</dbReference>